<dbReference type="SUPFAM" id="SSF57625">
    <property type="entry name" value="Invertebrate chitin-binding proteins"/>
    <property type="match status" value="3"/>
</dbReference>
<protein>
    <recommendedName>
        <fullName evidence="7">Chitin-binding type-2 domain-containing protein</fullName>
    </recommendedName>
</protein>
<dbReference type="PANTHER" id="PTHR23301:SF0">
    <property type="entry name" value="CHITIN-BINDING TYPE-2 DOMAIN-CONTAINING PROTEIN-RELATED"/>
    <property type="match status" value="1"/>
</dbReference>
<dbReference type="InterPro" id="IPR002557">
    <property type="entry name" value="Chitin-bd_dom"/>
</dbReference>
<evidence type="ECO:0000256" key="1">
    <source>
        <dbReference type="ARBA" id="ARBA00022669"/>
    </source>
</evidence>
<dbReference type="PANTHER" id="PTHR23301">
    <property type="entry name" value="CHITIN BINDING PERITROPHIN-A"/>
    <property type="match status" value="1"/>
</dbReference>
<evidence type="ECO:0000256" key="2">
    <source>
        <dbReference type="ARBA" id="ARBA00022729"/>
    </source>
</evidence>
<dbReference type="AlphaFoldDB" id="A0A0L8H4B4"/>
<keyword evidence="5" id="KW-0325">Glycoprotein</keyword>
<feature type="domain" description="Chitin-binding type-2" evidence="7">
    <location>
        <begin position="174"/>
        <end position="231"/>
    </location>
</feature>
<dbReference type="OMA" id="DPTHCAR"/>
<dbReference type="InterPro" id="IPR051940">
    <property type="entry name" value="Chitin_bind-dev_reg"/>
</dbReference>
<dbReference type="Pfam" id="PF01607">
    <property type="entry name" value="CBM_14"/>
    <property type="match status" value="2"/>
</dbReference>
<evidence type="ECO:0000259" key="7">
    <source>
        <dbReference type="PROSITE" id="PS50940"/>
    </source>
</evidence>
<evidence type="ECO:0000256" key="3">
    <source>
        <dbReference type="ARBA" id="ARBA00022737"/>
    </source>
</evidence>
<keyword evidence="4" id="KW-1015">Disulfide bond</keyword>
<gene>
    <name evidence="8" type="ORF">OCBIM_22022996mg</name>
</gene>
<feature type="signal peptide" evidence="6">
    <location>
        <begin position="1"/>
        <end position="22"/>
    </location>
</feature>
<dbReference type="OrthoDB" id="9987187at2759"/>
<dbReference type="GO" id="GO:0008061">
    <property type="term" value="F:chitin binding"/>
    <property type="evidence" value="ECO:0007669"/>
    <property type="project" value="UniProtKB-KW"/>
</dbReference>
<dbReference type="GO" id="GO:0005576">
    <property type="term" value="C:extracellular region"/>
    <property type="evidence" value="ECO:0007669"/>
    <property type="project" value="InterPro"/>
</dbReference>
<feature type="chain" id="PRO_5005583438" description="Chitin-binding type-2 domain-containing protein" evidence="6">
    <location>
        <begin position="23"/>
        <end position="234"/>
    </location>
</feature>
<accession>A0A0L8H4B4</accession>
<keyword evidence="2 6" id="KW-0732">Signal</keyword>
<organism evidence="8">
    <name type="scientific">Octopus bimaculoides</name>
    <name type="common">California two-spotted octopus</name>
    <dbReference type="NCBI Taxonomy" id="37653"/>
    <lineage>
        <taxon>Eukaryota</taxon>
        <taxon>Metazoa</taxon>
        <taxon>Spiralia</taxon>
        <taxon>Lophotrochozoa</taxon>
        <taxon>Mollusca</taxon>
        <taxon>Cephalopoda</taxon>
        <taxon>Coleoidea</taxon>
        <taxon>Octopodiformes</taxon>
        <taxon>Octopoda</taxon>
        <taxon>Incirrata</taxon>
        <taxon>Octopodidae</taxon>
        <taxon>Octopus</taxon>
    </lineage>
</organism>
<dbReference type="PROSITE" id="PS50940">
    <property type="entry name" value="CHIT_BIND_II"/>
    <property type="match status" value="3"/>
</dbReference>
<evidence type="ECO:0000256" key="4">
    <source>
        <dbReference type="ARBA" id="ARBA00023157"/>
    </source>
</evidence>
<name>A0A0L8H4B4_OCTBM</name>
<dbReference type="Gene3D" id="2.170.140.10">
    <property type="entry name" value="Chitin binding domain"/>
    <property type="match status" value="2"/>
</dbReference>
<evidence type="ECO:0000256" key="5">
    <source>
        <dbReference type="ARBA" id="ARBA00023180"/>
    </source>
</evidence>
<evidence type="ECO:0000256" key="6">
    <source>
        <dbReference type="SAM" id="SignalP"/>
    </source>
</evidence>
<dbReference type="KEGG" id="obi:106872970"/>
<keyword evidence="3" id="KW-0677">Repeat</keyword>
<dbReference type="SMART" id="SM00494">
    <property type="entry name" value="ChtBD2"/>
    <property type="match status" value="3"/>
</dbReference>
<reference evidence="8" key="1">
    <citation type="submission" date="2015-07" db="EMBL/GenBank/DDBJ databases">
        <title>MeaNS - Measles Nucleotide Surveillance Program.</title>
        <authorList>
            <person name="Tran T."/>
            <person name="Druce J."/>
        </authorList>
    </citation>
    <scope>NUCLEOTIDE SEQUENCE</scope>
    <source>
        <strain evidence="8">UCB-OBI-ISO-001</strain>
        <tissue evidence="8">Gonad</tissue>
    </source>
</reference>
<keyword evidence="1" id="KW-0147">Chitin-binding</keyword>
<feature type="domain" description="Chitin-binding type-2" evidence="7">
    <location>
        <begin position="30"/>
        <end position="90"/>
    </location>
</feature>
<dbReference type="EMBL" id="KQ419337">
    <property type="protein sequence ID" value="KOF83919.1"/>
    <property type="molecule type" value="Genomic_DNA"/>
</dbReference>
<proteinExistence type="predicted"/>
<dbReference type="InterPro" id="IPR036508">
    <property type="entry name" value="Chitin-bd_dom_sf"/>
</dbReference>
<evidence type="ECO:0000313" key="8">
    <source>
        <dbReference type="EMBL" id="KOF83919.1"/>
    </source>
</evidence>
<sequence length="234" mass="26085">MWSSKTILFIFLVPLLARYAKSQDDNFGADPGCRDPWTSEWTRDPNDCTRVHYCVQGKQIWSIKCNNSRIWSNVGHACVEPMSQWDDCNQTPTTPSINDPRCINPDGINPDPENCAQFLACTNRSVVATMQCPESTLFSTRNNTCDLGFLVAEECKNRVIPSHVVVSTASPTIDKPCAGTEFGDVPDINNCGRFYKCNHGRVVARIKCPAGSAFSLEKLRCDWRASVICGERPL</sequence>
<feature type="domain" description="Chitin-binding type-2" evidence="7">
    <location>
        <begin position="99"/>
        <end position="157"/>
    </location>
</feature>